<dbReference type="OrthoDB" id="5166882at2"/>
<evidence type="ECO:0000256" key="4">
    <source>
        <dbReference type="RuleBase" id="RU003690"/>
    </source>
</evidence>
<dbReference type="PANTHER" id="PTHR10353">
    <property type="entry name" value="GLYCOSYL HYDROLASE"/>
    <property type="match status" value="1"/>
</dbReference>
<evidence type="ECO:0000313" key="5">
    <source>
        <dbReference type="EMBL" id="TDD61422.1"/>
    </source>
</evidence>
<protein>
    <submittedName>
        <fullName evidence="5">Glycosyl hydrolase family protein</fullName>
    </submittedName>
</protein>
<proteinExistence type="inferred from homology"/>
<keyword evidence="6" id="KW-1185">Reference proteome</keyword>
<keyword evidence="3" id="KW-0326">Glycosidase</keyword>
<dbReference type="Pfam" id="PF00232">
    <property type="entry name" value="Glyco_hydro_1"/>
    <property type="match status" value="1"/>
</dbReference>
<dbReference type="Gene3D" id="3.20.20.80">
    <property type="entry name" value="Glycosidases"/>
    <property type="match status" value="1"/>
</dbReference>
<dbReference type="GO" id="GO:0016052">
    <property type="term" value="P:carbohydrate catabolic process"/>
    <property type="evidence" value="ECO:0007669"/>
    <property type="project" value="TreeGrafter"/>
</dbReference>
<comment type="similarity">
    <text evidence="1 4">Belongs to the glycosyl hydrolase 1 family.</text>
</comment>
<dbReference type="GO" id="GO:0008422">
    <property type="term" value="F:beta-glucosidase activity"/>
    <property type="evidence" value="ECO:0007669"/>
    <property type="project" value="TreeGrafter"/>
</dbReference>
<sequence length="315" mass="33627">MTATTLQTDDRPLTFPPGFVWGAATAAYQIEGAARDDGRGPSIWDTFCRVPGKVAGGHSGDVACDHYHRFRDDIRLMAGLGLGVYRFSVAWPRVQPDGSGPVNPRGIGFYDRLVDELLQAGITPYATLYHWDLPQTLEDLGGWTSRDTALRFADYAGLVHARLADRVDTWTTINEPWVAAYLGYAAGVHAPGRTSAADAFRAAHHLLLAHGLSARRLRDGGAGRISLTLNLAPIVAGGTSEPDAAAAGLVDAMLNRQFLDPVLRGEYAEPVLAVAARNGGLDHIRGADLAAIAEPIDSLGINYYNPTYVAAVPGT</sequence>
<evidence type="ECO:0000256" key="3">
    <source>
        <dbReference type="ARBA" id="ARBA00023295"/>
    </source>
</evidence>
<evidence type="ECO:0000313" key="6">
    <source>
        <dbReference type="Proteomes" id="UP000295578"/>
    </source>
</evidence>
<dbReference type="Proteomes" id="UP000295578">
    <property type="component" value="Unassembled WGS sequence"/>
</dbReference>
<dbReference type="InterPro" id="IPR033132">
    <property type="entry name" value="GH_1_N_CS"/>
</dbReference>
<name>A0A4R4ZW85_9ACTN</name>
<dbReference type="InterPro" id="IPR001360">
    <property type="entry name" value="Glyco_hydro_1"/>
</dbReference>
<dbReference type="SUPFAM" id="SSF51445">
    <property type="entry name" value="(Trans)glycosidases"/>
    <property type="match status" value="1"/>
</dbReference>
<dbReference type="InterPro" id="IPR017853">
    <property type="entry name" value="GH"/>
</dbReference>
<gene>
    <name evidence="5" type="ORF">E1293_45000</name>
</gene>
<comment type="caution">
    <text evidence="5">The sequence shown here is derived from an EMBL/GenBank/DDBJ whole genome shotgun (WGS) entry which is preliminary data.</text>
</comment>
<dbReference type="PROSITE" id="PS00653">
    <property type="entry name" value="GLYCOSYL_HYDROL_F1_2"/>
    <property type="match status" value="1"/>
</dbReference>
<evidence type="ECO:0000256" key="1">
    <source>
        <dbReference type="ARBA" id="ARBA00010838"/>
    </source>
</evidence>
<dbReference type="PANTHER" id="PTHR10353:SF36">
    <property type="entry name" value="LP05116P"/>
    <property type="match status" value="1"/>
</dbReference>
<dbReference type="GO" id="GO:0005829">
    <property type="term" value="C:cytosol"/>
    <property type="evidence" value="ECO:0007669"/>
    <property type="project" value="TreeGrafter"/>
</dbReference>
<keyword evidence="2 5" id="KW-0378">Hydrolase</keyword>
<dbReference type="EMBL" id="SMKY01000480">
    <property type="protein sequence ID" value="TDD61422.1"/>
    <property type="molecule type" value="Genomic_DNA"/>
</dbReference>
<feature type="non-terminal residue" evidence="5">
    <location>
        <position position="315"/>
    </location>
</feature>
<dbReference type="AlphaFoldDB" id="A0A4R4ZW85"/>
<organism evidence="5 6">
    <name type="scientific">Actinomadura darangshiensis</name>
    <dbReference type="NCBI Taxonomy" id="705336"/>
    <lineage>
        <taxon>Bacteria</taxon>
        <taxon>Bacillati</taxon>
        <taxon>Actinomycetota</taxon>
        <taxon>Actinomycetes</taxon>
        <taxon>Streptosporangiales</taxon>
        <taxon>Thermomonosporaceae</taxon>
        <taxon>Actinomadura</taxon>
    </lineage>
</organism>
<accession>A0A4R4ZW85</accession>
<reference evidence="5 6" key="1">
    <citation type="submission" date="2019-03" db="EMBL/GenBank/DDBJ databases">
        <title>Draft genome sequences of novel Actinobacteria.</title>
        <authorList>
            <person name="Sahin N."/>
            <person name="Ay H."/>
            <person name="Saygin H."/>
        </authorList>
    </citation>
    <scope>NUCLEOTIDE SEQUENCE [LARGE SCALE GENOMIC DNA]</scope>
    <source>
        <strain evidence="5 6">DSM 45941</strain>
    </source>
</reference>
<evidence type="ECO:0000256" key="2">
    <source>
        <dbReference type="ARBA" id="ARBA00022801"/>
    </source>
</evidence>